<dbReference type="EMBL" id="JAJSOF020000009">
    <property type="protein sequence ID" value="KAJ4446367.1"/>
    <property type="molecule type" value="Genomic_DNA"/>
</dbReference>
<sequence length="176" mass="19700">MFNNCLSSGMSQKAGGGRQYGFFIREKEASRIQTPIRAIRKLISDIEDALRHPKGKFHTIFINYSKAFDIRNRKKLLDKLEDITKGGNEDIKFIRNLLAHNTVQVNDGVTTSRGITQANGVLQGDPMSPLFTIATANIMKYMNTQSTVSLYTYTDDIVIRSPSKQEAQAALNGLQK</sequence>
<evidence type="ECO:0000259" key="1">
    <source>
        <dbReference type="PROSITE" id="PS50878"/>
    </source>
</evidence>
<dbReference type="Proteomes" id="UP001148838">
    <property type="component" value="Unassembled WGS sequence"/>
</dbReference>
<dbReference type="SUPFAM" id="SSF56672">
    <property type="entry name" value="DNA/RNA polymerases"/>
    <property type="match status" value="1"/>
</dbReference>
<keyword evidence="3" id="KW-1185">Reference proteome</keyword>
<reference evidence="2 3" key="1">
    <citation type="journal article" date="2022" name="Allergy">
        <title>Genome assembly and annotation of Periplaneta americana reveal a comprehensive cockroach allergen profile.</title>
        <authorList>
            <person name="Wang L."/>
            <person name="Xiong Q."/>
            <person name="Saelim N."/>
            <person name="Wang L."/>
            <person name="Nong W."/>
            <person name="Wan A.T."/>
            <person name="Shi M."/>
            <person name="Liu X."/>
            <person name="Cao Q."/>
            <person name="Hui J.H.L."/>
            <person name="Sookrung N."/>
            <person name="Leung T.F."/>
            <person name="Tungtrongchitr A."/>
            <person name="Tsui S.K.W."/>
        </authorList>
    </citation>
    <scope>NUCLEOTIDE SEQUENCE [LARGE SCALE GENOMIC DNA]</scope>
    <source>
        <strain evidence="2">PWHHKU_190912</strain>
    </source>
</reference>
<protein>
    <recommendedName>
        <fullName evidence="1">Reverse transcriptase domain-containing protein</fullName>
    </recommendedName>
</protein>
<evidence type="ECO:0000313" key="3">
    <source>
        <dbReference type="Proteomes" id="UP001148838"/>
    </source>
</evidence>
<gene>
    <name evidence="2" type="ORF">ANN_13063</name>
</gene>
<evidence type="ECO:0000313" key="2">
    <source>
        <dbReference type="EMBL" id="KAJ4446367.1"/>
    </source>
</evidence>
<feature type="domain" description="Reverse transcriptase" evidence="1">
    <location>
        <begin position="1"/>
        <end position="176"/>
    </location>
</feature>
<dbReference type="InterPro" id="IPR043502">
    <property type="entry name" value="DNA/RNA_pol_sf"/>
</dbReference>
<dbReference type="InterPro" id="IPR000477">
    <property type="entry name" value="RT_dom"/>
</dbReference>
<dbReference type="PROSITE" id="PS50878">
    <property type="entry name" value="RT_POL"/>
    <property type="match status" value="1"/>
</dbReference>
<comment type="caution">
    <text evidence="2">The sequence shown here is derived from an EMBL/GenBank/DDBJ whole genome shotgun (WGS) entry which is preliminary data.</text>
</comment>
<name>A0ABQ8TIS9_PERAM</name>
<proteinExistence type="predicted"/>
<dbReference type="Pfam" id="PF00078">
    <property type="entry name" value="RVT_1"/>
    <property type="match status" value="1"/>
</dbReference>
<accession>A0ABQ8TIS9</accession>
<organism evidence="2 3">
    <name type="scientific">Periplaneta americana</name>
    <name type="common">American cockroach</name>
    <name type="synonym">Blatta americana</name>
    <dbReference type="NCBI Taxonomy" id="6978"/>
    <lineage>
        <taxon>Eukaryota</taxon>
        <taxon>Metazoa</taxon>
        <taxon>Ecdysozoa</taxon>
        <taxon>Arthropoda</taxon>
        <taxon>Hexapoda</taxon>
        <taxon>Insecta</taxon>
        <taxon>Pterygota</taxon>
        <taxon>Neoptera</taxon>
        <taxon>Polyneoptera</taxon>
        <taxon>Dictyoptera</taxon>
        <taxon>Blattodea</taxon>
        <taxon>Blattoidea</taxon>
        <taxon>Blattidae</taxon>
        <taxon>Blattinae</taxon>
        <taxon>Periplaneta</taxon>
    </lineage>
</organism>